<proteinExistence type="predicted"/>
<sequence>MTTSWPASTKANKVFSILRFCVRHSCATVPTEAKTRSEVLDGLSQQYYGYHCGAIRVYGQLEFLTAPQSAVELGNGREIPATL</sequence>
<accession>A0A4V2MVK7</accession>
<name>A0A4V2MVK7_9APHY</name>
<feature type="non-terminal residue" evidence="1">
    <location>
        <position position="83"/>
    </location>
</feature>
<keyword evidence="2" id="KW-1185">Reference proteome</keyword>
<reference evidence="1 2" key="1">
    <citation type="submission" date="2018-11" db="EMBL/GenBank/DDBJ databases">
        <title>Genome assembly of Steccherinum ochraceum LE-BIN_3174, the white-rot fungus of the Steccherinaceae family (The Residual Polyporoid clade, Polyporales, Basidiomycota).</title>
        <authorList>
            <person name="Fedorova T.V."/>
            <person name="Glazunova O.A."/>
            <person name="Landesman E.O."/>
            <person name="Moiseenko K.V."/>
            <person name="Psurtseva N.V."/>
            <person name="Savinova O.S."/>
            <person name="Shakhova N.V."/>
            <person name="Tyazhelova T.V."/>
            <person name="Vasina D.V."/>
        </authorList>
    </citation>
    <scope>NUCLEOTIDE SEQUENCE [LARGE SCALE GENOMIC DNA]</scope>
    <source>
        <strain evidence="1 2">LE-BIN_3174</strain>
    </source>
</reference>
<dbReference type="AlphaFoldDB" id="A0A4V2MVK7"/>
<organism evidence="1 2">
    <name type="scientific">Steccherinum ochraceum</name>
    <dbReference type="NCBI Taxonomy" id="92696"/>
    <lineage>
        <taxon>Eukaryota</taxon>
        <taxon>Fungi</taxon>
        <taxon>Dikarya</taxon>
        <taxon>Basidiomycota</taxon>
        <taxon>Agaricomycotina</taxon>
        <taxon>Agaricomycetes</taxon>
        <taxon>Polyporales</taxon>
        <taxon>Steccherinaceae</taxon>
        <taxon>Steccherinum</taxon>
    </lineage>
</organism>
<comment type="caution">
    <text evidence="1">The sequence shown here is derived from an EMBL/GenBank/DDBJ whole genome shotgun (WGS) entry which is preliminary data.</text>
</comment>
<evidence type="ECO:0000313" key="1">
    <source>
        <dbReference type="EMBL" id="TCD62917.1"/>
    </source>
</evidence>
<dbReference type="Proteomes" id="UP000292702">
    <property type="component" value="Unassembled WGS sequence"/>
</dbReference>
<dbReference type="EMBL" id="RWJN01000335">
    <property type="protein sequence ID" value="TCD62917.1"/>
    <property type="molecule type" value="Genomic_DNA"/>
</dbReference>
<gene>
    <name evidence="1" type="ORF">EIP91_006215</name>
</gene>
<protein>
    <submittedName>
        <fullName evidence="1">Uncharacterized protein</fullName>
    </submittedName>
</protein>
<evidence type="ECO:0000313" key="2">
    <source>
        <dbReference type="Proteomes" id="UP000292702"/>
    </source>
</evidence>